<protein>
    <submittedName>
        <fullName evidence="1">Uncharacterized protein</fullName>
    </submittedName>
</protein>
<evidence type="ECO:0000313" key="1">
    <source>
        <dbReference type="EMBL" id="GAA0261311.1"/>
    </source>
</evidence>
<name>A0ABN0UTT2_9ACTN</name>
<keyword evidence="2" id="KW-1185">Reference proteome</keyword>
<dbReference type="Proteomes" id="UP001500967">
    <property type="component" value="Unassembled WGS sequence"/>
</dbReference>
<dbReference type="EMBL" id="BAAAGX010000020">
    <property type="protein sequence ID" value="GAA0261311.1"/>
    <property type="molecule type" value="Genomic_DNA"/>
</dbReference>
<accession>A0ABN0UTT2</accession>
<dbReference type="RefSeq" id="WP_344651672.1">
    <property type="nucleotide sequence ID" value="NZ_BAAAGX010000020.1"/>
</dbReference>
<comment type="caution">
    <text evidence="1">The sequence shown here is derived from an EMBL/GenBank/DDBJ whole genome shotgun (WGS) entry which is preliminary data.</text>
</comment>
<proteinExistence type="predicted"/>
<reference evidence="1 2" key="1">
    <citation type="journal article" date="2019" name="Int. J. Syst. Evol. Microbiol.">
        <title>The Global Catalogue of Microorganisms (GCM) 10K type strain sequencing project: providing services to taxonomists for standard genome sequencing and annotation.</title>
        <authorList>
            <consortium name="The Broad Institute Genomics Platform"/>
            <consortium name="The Broad Institute Genome Sequencing Center for Infectious Disease"/>
            <person name="Wu L."/>
            <person name="Ma J."/>
        </authorList>
    </citation>
    <scope>NUCLEOTIDE SEQUENCE [LARGE SCALE GENOMIC DNA]</scope>
    <source>
        <strain evidence="1 2">JCM 10425</strain>
    </source>
</reference>
<gene>
    <name evidence="1" type="ORF">GCM10009539_53610</name>
</gene>
<evidence type="ECO:0000313" key="2">
    <source>
        <dbReference type="Proteomes" id="UP001500967"/>
    </source>
</evidence>
<organism evidence="1 2">
    <name type="scientific">Cryptosporangium japonicum</name>
    <dbReference type="NCBI Taxonomy" id="80872"/>
    <lineage>
        <taxon>Bacteria</taxon>
        <taxon>Bacillati</taxon>
        <taxon>Actinomycetota</taxon>
        <taxon>Actinomycetes</taxon>
        <taxon>Cryptosporangiales</taxon>
        <taxon>Cryptosporangiaceae</taxon>
        <taxon>Cryptosporangium</taxon>
    </lineage>
</organism>
<sequence>MSEPARHHRPIVAADLERLVEGSVEGEPSARMELAHATAAALVSVGRNTAGDDEPTDRLVRLADTVGLDTLAELWRGAPPDSLPGALWALYLLRTWCTENGSEVARLYRTGRSLAPVDEVVAGVRDDADPNAIAAVADDVLNGLYQGELDVALERGAAFFRVVAAGREFLATDGPDGDAERHRAGRNRACADGLGRAADAWRDGTLP</sequence>